<evidence type="ECO:0000313" key="3">
    <source>
        <dbReference type="Proteomes" id="UP000315995"/>
    </source>
</evidence>
<evidence type="ECO:0000259" key="1">
    <source>
        <dbReference type="Pfam" id="PF08241"/>
    </source>
</evidence>
<dbReference type="Proteomes" id="UP000315995">
    <property type="component" value="Chromosome"/>
</dbReference>
<dbReference type="InterPro" id="IPR029063">
    <property type="entry name" value="SAM-dependent_MTases_sf"/>
</dbReference>
<reference evidence="2 3" key="1">
    <citation type="submission" date="2019-06" db="EMBL/GenBank/DDBJ databases">
        <title>Persicimonas caeni gen. nov., sp. nov., a predatory bacterium isolated from solar saltern.</title>
        <authorList>
            <person name="Wang S."/>
        </authorList>
    </citation>
    <scope>NUCLEOTIDE SEQUENCE [LARGE SCALE GENOMIC DNA]</scope>
    <source>
        <strain evidence="2 3">YN101</strain>
    </source>
</reference>
<keyword evidence="2" id="KW-0489">Methyltransferase</keyword>
<dbReference type="EMBL" id="CP041186">
    <property type="protein sequence ID" value="QDG53538.1"/>
    <property type="molecule type" value="Genomic_DNA"/>
</dbReference>
<dbReference type="Gene3D" id="3.40.50.150">
    <property type="entry name" value="Vaccinia Virus protein VP39"/>
    <property type="match status" value="1"/>
</dbReference>
<keyword evidence="3" id="KW-1185">Reference proteome</keyword>
<dbReference type="CDD" id="cd02440">
    <property type="entry name" value="AdoMet_MTases"/>
    <property type="match status" value="1"/>
</dbReference>
<dbReference type="GO" id="GO:0008757">
    <property type="term" value="F:S-adenosylmethionine-dependent methyltransferase activity"/>
    <property type="evidence" value="ECO:0007669"/>
    <property type="project" value="InterPro"/>
</dbReference>
<dbReference type="OrthoDB" id="9782767at2"/>
<gene>
    <name evidence="2" type="ORF">FIV42_23180</name>
</gene>
<dbReference type="PANTHER" id="PTHR42912">
    <property type="entry name" value="METHYLTRANSFERASE"/>
    <property type="match status" value="1"/>
</dbReference>
<dbReference type="AlphaFoldDB" id="A0A4Y6PYY9"/>
<organism evidence="2 3">
    <name type="scientific">Persicimonas caeni</name>
    <dbReference type="NCBI Taxonomy" id="2292766"/>
    <lineage>
        <taxon>Bacteria</taxon>
        <taxon>Deltaproteobacteria</taxon>
        <taxon>Bradymonadales</taxon>
        <taxon>Bradymonadaceae</taxon>
        <taxon>Persicimonas</taxon>
    </lineage>
</organism>
<name>A0A4Y6PYY9_PERCE</name>
<dbReference type="RefSeq" id="WP_141199992.1">
    <property type="nucleotide sequence ID" value="NZ_CP041186.1"/>
</dbReference>
<keyword evidence="2" id="KW-0808">Transferase</keyword>
<proteinExistence type="predicted"/>
<accession>A0A4Y6PYY9</accession>
<dbReference type="GO" id="GO:0032259">
    <property type="term" value="P:methylation"/>
    <property type="evidence" value="ECO:0007669"/>
    <property type="project" value="UniProtKB-KW"/>
</dbReference>
<dbReference type="InterPro" id="IPR050508">
    <property type="entry name" value="Methyltransf_Superfamily"/>
</dbReference>
<dbReference type="Pfam" id="PF08241">
    <property type="entry name" value="Methyltransf_11"/>
    <property type="match status" value="1"/>
</dbReference>
<dbReference type="InterPro" id="IPR013216">
    <property type="entry name" value="Methyltransf_11"/>
</dbReference>
<sequence length="226" mass="25883">MDEVVDYYDQLAPTYDDTRFGHTWGQFLDRQEREVLAQWLPDEPGVDRLDLACGTGRTLDLATAGVDASAAMVGRARHRHPDTPIECARADALPYAPESFDAVFSLHFFMHLDPSYIRRVLAECHRVLRPGGLLAFDAPSDLRRRFNDYQPEGWHCATALHPLEVRRLASPLFELVDFRGVMFAPVHRLPETARRVWRPADSAVAQSRLGRWACSHFMFLLQRREP</sequence>
<accession>A0A5B8YGP2</accession>
<dbReference type="SUPFAM" id="SSF53335">
    <property type="entry name" value="S-adenosyl-L-methionine-dependent methyltransferases"/>
    <property type="match status" value="1"/>
</dbReference>
<evidence type="ECO:0000313" key="2">
    <source>
        <dbReference type="EMBL" id="QDG53538.1"/>
    </source>
</evidence>
<feature type="domain" description="Methyltransferase type 11" evidence="1">
    <location>
        <begin position="49"/>
        <end position="136"/>
    </location>
</feature>
<protein>
    <submittedName>
        <fullName evidence="2">Methyltransferase domain-containing protein</fullName>
    </submittedName>
</protein>